<protein>
    <submittedName>
        <fullName evidence="7">RNA polymerase sigma factor</fullName>
    </submittedName>
</protein>
<dbReference type="Pfam" id="PF04542">
    <property type="entry name" value="Sigma70_r2"/>
    <property type="match status" value="1"/>
</dbReference>
<evidence type="ECO:0000256" key="3">
    <source>
        <dbReference type="ARBA" id="ARBA00023082"/>
    </source>
</evidence>
<dbReference type="EMBL" id="JAPNNL010000027">
    <property type="protein sequence ID" value="MDA0633767.1"/>
    <property type="molecule type" value="Genomic_DNA"/>
</dbReference>
<dbReference type="SUPFAM" id="SSF88946">
    <property type="entry name" value="Sigma2 domain of RNA polymerase sigma factors"/>
    <property type="match status" value="1"/>
</dbReference>
<dbReference type="InterPro" id="IPR013325">
    <property type="entry name" value="RNA_pol_sigma_r2"/>
</dbReference>
<keyword evidence="4" id="KW-0804">Transcription</keyword>
<comment type="similarity">
    <text evidence="1">Belongs to the sigma-70 factor family. ECF subfamily.</text>
</comment>
<reference evidence="7" key="1">
    <citation type="submission" date="2022-11" db="EMBL/GenBank/DDBJ databases">
        <title>Nonomuraea corallina sp. nov., a new species of the genus Nonomuraea isolated from sea side sediment in Thai sea.</title>
        <authorList>
            <person name="Ngamcharungchit C."/>
            <person name="Matsumoto A."/>
            <person name="Suriyachadkun C."/>
            <person name="Panbangred W."/>
            <person name="Inahashi Y."/>
            <person name="Intra B."/>
        </authorList>
    </citation>
    <scope>NUCLEOTIDE SEQUENCE</scope>
    <source>
        <strain evidence="7">MCN248</strain>
    </source>
</reference>
<dbReference type="InterPro" id="IPR007627">
    <property type="entry name" value="RNA_pol_sigma70_r2"/>
</dbReference>
<evidence type="ECO:0000313" key="8">
    <source>
        <dbReference type="Proteomes" id="UP001144036"/>
    </source>
</evidence>
<comment type="caution">
    <text evidence="7">The sequence shown here is derived from an EMBL/GenBank/DDBJ whole genome shotgun (WGS) entry which is preliminary data.</text>
</comment>
<dbReference type="PANTHER" id="PTHR43133">
    <property type="entry name" value="RNA POLYMERASE ECF-TYPE SIGMA FACTO"/>
    <property type="match status" value="1"/>
</dbReference>
<dbReference type="PANTHER" id="PTHR43133:SF25">
    <property type="entry name" value="RNA POLYMERASE SIGMA FACTOR RFAY-RELATED"/>
    <property type="match status" value="1"/>
</dbReference>
<dbReference type="Gene3D" id="1.10.1740.10">
    <property type="match status" value="1"/>
</dbReference>
<evidence type="ECO:0000259" key="6">
    <source>
        <dbReference type="Pfam" id="PF08281"/>
    </source>
</evidence>
<sequence>MRQQSPLMDPETLDDAEIIARSREDPEGFAVLFTRHAPALKRYAVRRLGAEAAEDVVAETFVAAFRQRARYDLTRPDARPWLYGIATNLIGRHRRGEIALYRALARTGVDPVTEPFTDGVESRVDASGARAALAGALARLPAGHRDVLLLVTWGGLGYEEAAAALGVPVGTVRSRMNRAREKLRRSLRDIDPTTTYEEHGS</sequence>
<keyword evidence="2" id="KW-0805">Transcription regulation</keyword>
<dbReference type="RefSeq" id="WP_270154568.1">
    <property type="nucleotide sequence ID" value="NZ_JAPNNL010000027.1"/>
</dbReference>
<dbReference type="Proteomes" id="UP001144036">
    <property type="component" value="Unassembled WGS sequence"/>
</dbReference>
<evidence type="ECO:0000259" key="5">
    <source>
        <dbReference type="Pfam" id="PF04542"/>
    </source>
</evidence>
<proteinExistence type="inferred from homology"/>
<dbReference type="NCBIfam" id="TIGR02937">
    <property type="entry name" value="sigma70-ECF"/>
    <property type="match status" value="1"/>
</dbReference>
<feature type="domain" description="RNA polymerase sigma-70 region 2" evidence="5">
    <location>
        <begin position="32"/>
        <end position="95"/>
    </location>
</feature>
<keyword evidence="3" id="KW-0731">Sigma factor</keyword>
<dbReference type="Pfam" id="PF08281">
    <property type="entry name" value="Sigma70_r4_2"/>
    <property type="match status" value="1"/>
</dbReference>
<gene>
    <name evidence="7" type="ORF">OUY22_10085</name>
</gene>
<dbReference type="InterPro" id="IPR014284">
    <property type="entry name" value="RNA_pol_sigma-70_dom"/>
</dbReference>
<dbReference type="CDD" id="cd06171">
    <property type="entry name" value="Sigma70_r4"/>
    <property type="match status" value="1"/>
</dbReference>
<name>A0ABT4S9C5_9ACTN</name>
<accession>A0ABT4S9C5</accession>
<dbReference type="SUPFAM" id="SSF88659">
    <property type="entry name" value="Sigma3 and sigma4 domains of RNA polymerase sigma factors"/>
    <property type="match status" value="1"/>
</dbReference>
<dbReference type="Gene3D" id="1.10.10.10">
    <property type="entry name" value="Winged helix-like DNA-binding domain superfamily/Winged helix DNA-binding domain"/>
    <property type="match status" value="1"/>
</dbReference>
<feature type="domain" description="RNA polymerase sigma factor 70 region 4 type 2" evidence="6">
    <location>
        <begin position="132"/>
        <end position="183"/>
    </location>
</feature>
<evidence type="ECO:0000256" key="2">
    <source>
        <dbReference type="ARBA" id="ARBA00023015"/>
    </source>
</evidence>
<evidence type="ECO:0000256" key="1">
    <source>
        <dbReference type="ARBA" id="ARBA00010641"/>
    </source>
</evidence>
<evidence type="ECO:0000256" key="4">
    <source>
        <dbReference type="ARBA" id="ARBA00023163"/>
    </source>
</evidence>
<dbReference type="InterPro" id="IPR036388">
    <property type="entry name" value="WH-like_DNA-bd_sf"/>
</dbReference>
<dbReference type="InterPro" id="IPR039425">
    <property type="entry name" value="RNA_pol_sigma-70-like"/>
</dbReference>
<evidence type="ECO:0000313" key="7">
    <source>
        <dbReference type="EMBL" id="MDA0633767.1"/>
    </source>
</evidence>
<keyword evidence="8" id="KW-1185">Reference proteome</keyword>
<dbReference type="InterPro" id="IPR013324">
    <property type="entry name" value="RNA_pol_sigma_r3/r4-like"/>
</dbReference>
<organism evidence="7 8">
    <name type="scientific">Nonomuraea corallina</name>
    <dbReference type="NCBI Taxonomy" id="2989783"/>
    <lineage>
        <taxon>Bacteria</taxon>
        <taxon>Bacillati</taxon>
        <taxon>Actinomycetota</taxon>
        <taxon>Actinomycetes</taxon>
        <taxon>Streptosporangiales</taxon>
        <taxon>Streptosporangiaceae</taxon>
        <taxon>Nonomuraea</taxon>
    </lineage>
</organism>
<dbReference type="InterPro" id="IPR013249">
    <property type="entry name" value="RNA_pol_sigma70_r4_t2"/>
</dbReference>